<comment type="caution">
    <text evidence="2">The sequence shown here is derived from an EMBL/GenBank/DDBJ whole genome shotgun (WGS) entry which is preliminary data.</text>
</comment>
<name>A0A176VHD4_MARPO</name>
<proteinExistence type="predicted"/>
<dbReference type="Proteomes" id="UP000077202">
    <property type="component" value="Unassembled WGS sequence"/>
</dbReference>
<gene>
    <name evidence="2" type="ORF">AXG93_209s1060</name>
</gene>
<sequence>MGPPEIRSLSDAPNRPRALEKSSLNSKGLEESPHNSVHFAVSLFRPPWSVLKCLPGTDGAHNVLAIVESKTVHGLTSLYNVNITSASGSQYGKQMTRWDDMQLIPSHLYEVLTEVDILLGMLLLRHTTAFWPRRHLQPRATQMKKSEYPCTTVAYEEVKIHDVGSASDIAASSQLP</sequence>
<keyword evidence="3" id="KW-1185">Reference proteome</keyword>
<evidence type="ECO:0000313" key="2">
    <source>
        <dbReference type="EMBL" id="OAE20339.1"/>
    </source>
</evidence>
<dbReference type="AlphaFoldDB" id="A0A176VHD4"/>
<evidence type="ECO:0000313" key="3">
    <source>
        <dbReference type="Proteomes" id="UP000077202"/>
    </source>
</evidence>
<reference evidence="2" key="1">
    <citation type="submission" date="2016-03" db="EMBL/GenBank/DDBJ databases">
        <title>Mechanisms controlling the formation of the plant cell surface in tip-growing cells are functionally conserved among land plants.</title>
        <authorList>
            <person name="Honkanen S."/>
            <person name="Jones V.A."/>
            <person name="Morieri G."/>
            <person name="Champion C."/>
            <person name="Hetherington A.J."/>
            <person name="Kelly S."/>
            <person name="Saint-Marcoux D."/>
            <person name="Proust H."/>
            <person name="Prescott H."/>
            <person name="Dolan L."/>
        </authorList>
    </citation>
    <scope>NUCLEOTIDE SEQUENCE [LARGE SCALE GENOMIC DNA]</scope>
    <source>
        <tissue evidence="2">Whole gametophyte</tissue>
    </source>
</reference>
<accession>A0A176VHD4</accession>
<protein>
    <submittedName>
        <fullName evidence="2">Uncharacterized protein</fullName>
    </submittedName>
</protein>
<evidence type="ECO:0000256" key="1">
    <source>
        <dbReference type="SAM" id="MobiDB-lite"/>
    </source>
</evidence>
<dbReference type="EMBL" id="LVLJ01003630">
    <property type="protein sequence ID" value="OAE20339.1"/>
    <property type="molecule type" value="Genomic_DNA"/>
</dbReference>
<feature type="region of interest" description="Disordered" evidence="1">
    <location>
        <begin position="1"/>
        <end position="32"/>
    </location>
</feature>
<organism evidence="2 3">
    <name type="scientific">Marchantia polymorpha subsp. ruderalis</name>
    <dbReference type="NCBI Taxonomy" id="1480154"/>
    <lineage>
        <taxon>Eukaryota</taxon>
        <taxon>Viridiplantae</taxon>
        <taxon>Streptophyta</taxon>
        <taxon>Embryophyta</taxon>
        <taxon>Marchantiophyta</taxon>
        <taxon>Marchantiopsida</taxon>
        <taxon>Marchantiidae</taxon>
        <taxon>Marchantiales</taxon>
        <taxon>Marchantiaceae</taxon>
        <taxon>Marchantia</taxon>
    </lineage>
</organism>